<dbReference type="RefSeq" id="WP_152573063.1">
    <property type="nucleotide sequence ID" value="NZ_VIKU02000001.1"/>
</dbReference>
<keyword evidence="3" id="KW-1185">Reference proteome</keyword>
<keyword evidence="1" id="KW-0732">Signal</keyword>
<feature type="signal peptide" evidence="1">
    <location>
        <begin position="1"/>
        <end position="23"/>
    </location>
</feature>
<dbReference type="SUPFAM" id="SSF52317">
    <property type="entry name" value="Class I glutamine amidotransferase-like"/>
    <property type="match status" value="1"/>
</dbReference>
<evidence type="ECO:0000256" key="1">
    <source>
        <dbReference type="SAM" id="SignalP"/>
    </source>
</evidence>
<protein>
    <recommendedName>
        <fullName evidence="4">Glycosyl hydrolase-like family 6 (GHL6) protein</fullName>
    </recommendedName>
</protein>
<reference evidence="2" key="1">
    <citation type="submission" date="2019-07" db="EMBL/GenBank/DDBJ databases">
        <authorList>
            <person name="De-Chao Zhang Q."/>
        </authorList>
    </citation>
    <scope>NUCLEOTIDE SEQUENCE</scope>
    <source>
        <strain evidence="2">TP-CH-4</strain>
    </source>
</reference>
<evidence type="ECO:0008006" key="4">
    <source>
        <dbReference type="Google" id="ProtNLM"/>
    </source>
</evidence>
<dbReference type="AlphaFoldDB" id="A0A967E5X6"/>
<dbReference type="SUPFAM" id="SSF51445">
    <property type="entry name" value="(Trans)glycosidases"/>
    <property type="match status" value="1"/>
</dbReference>
<dbReference type="InterPro" id="IPR029062">
    <property type="entry name" value="Class_I_gatase-like"/>
</dbReference>
<evidence type="ECO:0000313" key="3">
    <source>
        <dbReference type="Proteomes" id="UP000707206"/>
    </source>
</evidence>
<dbReference type="Gene3D" id="3.20.20.80">
    <property type="entry name" value="Glycosidases"/>
    <property type="match status" value="1"/>
</dbReference>
<accession>A0A967E5X6</accession>
<organism evidence="2 3">
    <name type="scientific">Pelagihabitans pacificus</name>
    <dbReference type="NCBI Taxonomy" id="2696054"/>
    <lineage>
        <taxon>Bacteria</taxon>
        <taxon>Pseudomonadati</taxon>
        <taxon>Bacteroidota</taxon>
        <taxon>Flavobacteriia</taxon>
        <taxon>Flavobacteriales</taxon>
        <taxon>Flavobacteriaceae</taxon>
        <taxon>Pelagihabitans</taxon>
    </lineage>
</organism>
<dbReference type="EMBL" id="VIKU02000001">
    <property type="protein sequence ID" value="NHF58579.1"/>
    <property type="molecule type" value="Genomic_DNA"/>
</dbReference>
<evidence type="ECO:0000313" key="2">
    <source>
        <dbReference type="EMBL" id="NHF58579.1"/>
    </source>
</evidence>
<sequence length="694" mass="78712">MKTTKLHLFLVSLFCMMIHLLQAQSQRTIDNPMPTRQVHLDFHTSEYIPDIGTRFDKKQFQEALKVGNVNHINIFSKGHHGWSYYPTKIGKTHPNLDFDLLGAQLEACHEIGVEAPFYFTIGWSELDAREHPEWTIRNEDGSINAPGYDWAATPDTERPTYLWKRLDPSIGTPYHEQIMKQVEEICQRYPDLDGFWFDIYHVAKRNYNSYAMKRMKKEGIDINDTLAVERSHALALKAHMKALRELVAKYKPEATVYFNAVTRIEDVFLFKERLFDMDTHQDLEDLPTTWGGYNKLPLDAKYHLQQGVPAAGMSGKFHKAWGEFGGFKNPDAIKYEAAAMISFGASCNFGDQLHPSGEMDMETYKNIGHAYEYVEQIEDYGPGGVPVSKLGMWLTLNEAADHGVVNMLLEIHEDFIVADEQNLDQLELLIIPSEPSLNEKQAAKIATWVQKGGKLIVFADGALNQDRSSFLLDVGATYLKPSDFQFDYTVVKKDLTTNIVSTPFLNYDAGLMTQTTSGEVLASIREPYFNRTYDKFNGHRETPYRLQDASYPAIVKNGNVLFFAHPLDQLYYTDGVLLHRQLVKNAIRLLYQKPLLKVSKLPSAGRVSLLKQAAKNRYVAHLLYGPPLLRGEVSVLEDFLPVPGVELSLAVPESIKEVVQIPDGTPLPFAQEGSTVKVTVPTFTMHTAIVFKYE</sequence>
<name>A0A967E5X6_9FLAO</name>
<proteinExistence type="predicted"/>
<comment type="caution">
    <text evidence="2">The sequence shown here is derived from an EMBL/GenBank/DDBJ whole genome shotgun (WGS) entry which is preliminary data.</text>
</comment>
<dbReference type="Pfam" id="PF14871">
    <property type="entry name" value="GHL6"/>
    <property type="match status" value="1"/>
</dbReference>
<dbReference type="InterPro" id="IPR028212">
    <property type="entry name" value="GHL6"/>
</dbReference>
<dbReference type="Proteomes" id="UP000707206">
    <property type="component" value="Unassembled WGS sequence"/>
</dbReference>
<dbReference type="InterPro" id="IPR017853">
    <property type="entry name" value="GH"/>
</dbReference>
<feature type="chain" id="PRO_5037155599" description="Glycosyl hydrolase-like family 6 (GHL6) protein" evidence="1">
    <location>
        <begin position="24"/>
        <end position="694"/>
    </location>
</feature>
<gene>
    <name evidence="2" type="ORF">FK220_004470</name>
</gene>
<reference evidence="2" key="2">
    <citation type="submission" date="2020-03" db="EMBL/GenBank/DDBJ databases">
        <title>Flavobacteriaceae bacterium strain TP-CH-4, a member of the family Flavobacteriaceae isolated from a deep-sea seamount.</title>
        <authorList>
            <person name="Zhang D.-C."/>
        </authorList>
    </citation>
    <scope>NUCLEOTIDE SEQUENCE</scope>
    <source>
        <strain evidence="2">TP-CH-4</strain>
    </source>
</reference>
<dbReference type="Gene3D" id="3.40.50.880">
    <property type="match status" value="1"/>
</dbReference>
<dbReference type="CDD" id="cd03143">
    <property type="entry name" value="A4_beta-galactosidase_middle_domain"/>
    <property type="match status" value="1"/>
</dbReference>